<keyword evidence="5 16" id="KW-0540">Nuclease</keyword>
<dbReference type="GO" id="GO:0046872">
    <property type="term" value="F:metal ion binding"/>
    <property type="evidence" value="ECO:0007669"/>
    <property type="project" value="UniProtKB-UniRule"/>
</dbReference>
<dbReference type="Pfam" id="PF21136">
    <property type="entry name" value="WHD_MUS81"/>
    <property type="match status" value="1"/>
</dbReference>
<dbReference type="GO" id="GO:0000712">
    <property type="term" value="P:resolution of meiotic recombination intermediates"/>
    <property type="evidence" value="ECO:0007669"/>
    <property type="project" value="TreeGrafter"/>
</dbReference>
<evidence type="ECO:0000256" key="1">
    <source>
        <dbReference type="ARBA" id="ARBA00001946"/>
    </source>
</evidence>
<keyword evidence="8 16" id="KW-0227">DNA damage</keyword>
<evidence type="ECO:0000256" key="3">
    <source>
        <dbReference type="ARBA" id="ARBA00010015"/>
    </source>
</evidence>
<name>A0A194S3G1_RHOGW</name>
<dbReference type="InterPro" id="IPR010996">
    <property type="entry name" value="HHH_MUS81"/>
</dbReference>
<dbReference type="STRING" id="578459.A0A194S3G1"/>
<dbReference type="GO" id="GO:0006308">
    <property type="term" value="P:DNA catabolic process"/>
    <property type="evidence" value="ECO:0007669"/>
    <property type="project" value="UniProtKB-UniRule"/>
</dbReference>
<dbReference type="Gene3D" id="1.10.10.10">
    <property type="entry name" value="Winged helix-like DNA-binding domain superfamily/Winged helix DNA-binding domain"/>
    <property type="match status" value="1"/>
</dbReference>
<keyword evidence="12 16" id="KW-0234">DNA repair</keyword>
<feature type="region of interest" description="Disordered" evidence="17">
    <location>
        <begin position="604"/>
        <end position="644"/>
    </location>
</feature>
<evidence type="ECO:0000256" key="4">
    <source>
        <dbReference type="ARBA" id="ARBA00017114"/>
    </source>
</evidence>
<keyword evidence="10 16" id="KW-0460">Magnesium</keyword>
<evidence type="ECO:0000256" key="11">
    <source>
        <dbReference type="ARBA" id="ARBA00023172"/>
    </source>
</evidence>
<evidence type="ECO:0000256" key="5">
    <source>
        <dbReference type="ARBA" id="ARBA00022722"/>
    </source>
</evidence>
<dbReference type="OMA" id="PGMLQMP"/>
<feature type="region of interest" description="Disordered" evidence="17">
    <location>
        <begin position="22"/>
        <end position="47"/>
    </location>
</feature>
<keyword evidence="20" id="KW-1185">Reference proteome</keyword>
<dbReference type="InterPro" id="IPR047417">
    <property type="entry name" value="WHD_MUS81"/>
</dbReference>
<comment type="subcellular location">
    <subcellularLocation>
        <location evidence="2 16">Nucleus</location>
    </subcellularLocation>
</comment>
<protein>
    <recommendedName>
        <fullName evidence="4 16">Crossover junction endonuclease MUS81</fullName>
        <ecNumber evidence="16">3.1.22.-</ecNumber>
    </recommendedName>
</protein>
<dbReference type="InterPro" id="IPR033309">
    <property type="entry name" value="Mus81"/>
</dbReference>
<dbReference type="GO" id="GO:0005634">
    <property type="term" value="C:nucleus"/>
    <property type="evidence" value="ECO:0007669"/>
    <property type="project" value="UniProtKB-SubCell"/>
</dbReference>
<gene>
    <name evidence="19" type="ORF">RHOBADRAFT_53153</name>
</gene>
<dbReference type="InterPro" id="IPR011335">
    <property type="entry name" value="Restrct_endonuc-II-like"/>
</dbReference>
<dbReference type="Gene3D" id="3.40.50.10130">
    <property type="match status" value="1"/>
</dbReference>
<dbReference type="GO" id="GO:0000727">
    <property type="term" value="P:double-strand break repair via break-induced replication"/>
    <property type="evidence" value="ECO:0007669"/>
    <property type="project" value="UniProtKB-UniRule"/>
</dbReference>
<evidence type="ECO:0000313" key="20">
    <source>
        <dbReference type="Proteomes" id="UP000053890"/>
    </source>
</evidence>
<dbReference type="FunFam" id="3.40.50.10130:FF:000005">
    <property type="entry name" value="crossover junction endonuclease MUS81 isoform X1"/>
    <property type="match status" value="1"/>
</dbReference>
<dbReference type="GO" id="GO:0031573">
    <property type="term" value="P:mitotic intra-S DNA damage checkpoint signaling"/>
    <property type="evidence" value="ECO:0007669"/>
    <property type="project" value="TreeGrafter"/>
</dbReference>
<organism evidence="19 20">
    <name type="scientific">Rhodotorula graminis (strain WP1)</name>
    <dbReference type="NCBI Taxonomy" id="578459"/>
    <lineage>
        <taxon>Eukaryota</taxon>
        <taxon>Fungi</taxon>
        <taxon>Dikarya</taxon>
        <taxon>Basidiomycota</taxon>
        <taxon>Pucciniomycotina</taxon>
        <taxon>Microbotryomycetes</taxon>
        <taxon>Sporidiobolales</taxon>
        <taxon>Sporidiobolaceae</taxon>
        <taxon>Rhodotorula</taxon>
    </lineage>
</organism>
<dbReference type="PANTHER" id="PTHR13451:SF0">
    <property type="entry name" value="CROSSOVER JUNCTION ENDONUCLEASE MUS81"/>
    <property type="match status" value="1"/>
</dbReference>
<dbReference type="GO" id="GO:0003677">
    <property type="term" value="F:DNA binding"/>
    <property type="evidence" value="ECO:0007669"/>
    <property type="project" value="UniProtKB-UniRule"/>
</dbReference>
<feature type="compositionally biased region" description="Basic and acidic residues" evidence="17">
    <location>
        <begin position="129"/>
        <end position="143"/>
    </location>
</feature>
<dbReference type="SUPFAM" id="SSF47802">
    <property type="entry name" value="DNA polymerase beta, N-terminal domain-like"/>
    <property type="match status" value="1"/>
</dbReference>
<dbReference type="GeneID" id="28977143"/>
<sequence>MPRAQPGNPDWAEWVDELARRAEERGEKSAQTYKRAASSLHSCPIPFAHPEDALQLKGVGPKIVDFLVGKMRDKCDKEGLPMPDRLASSAARPRKAPAKKKRTTADGPASDEVDPRDARRQRTTQLDLDAPRIEFQAHPDGHAWNEPLPEDDEPAPRAKGKGKAKEKAPAKPREYLPRQNSGAYAITLALYLCCSADEPESWTTKGRIIEVGQEHSATPFGQGTANRGGQAQGGQSYTYTAWSGMKNLLDKGIVVTDNKRPAKYALTSTGYALAEKLAPLAGIPLHVRLPTSSAGHPSSSGAGPSTSTSAAFRGRGNVLGGTSTGHRPAAHVGTSIHAAARRRASSPIFAFSDDADAAGGGTDDDDEFRVQMRKAMELSRRESAGLSSDPAVGGGGGGGGGDERERARRALDGRKAASGAYAAQATARRDAPGLKNVDNAFGYFYLNEADERVLSRDDAEVSQTDDGADLLYRIEYRLAQDLHPIVRGLQRPEPISRTVPLPGGSTRTAYMRARVSNQTAPGFPKVTSAGAASSRADKRDERPLDPMASLLGGYQAPSKKGKDAMYAPPPDVRRLGADPDAPQAQPQRGAGNVLDVLARFNAKGGAAGPPPAAAKAASSPFRPAGSTRTVDDAEPDEPSPPKRLRHTASTILAAAPSARAPTSTTVPLRAGFAGAAGAHQLVNRHPLDPVRDHVAPASYRFEPFTPIVWPAGSFKVYLVVDSREGTREHGKRVELCDKFEREGVNVQGRMLPLGDMLWVARRVDPVTGRPTGVDDVVLDAIVERKRLDDLCSSILDGRYVGQKFRLKDSGITHRIYLIEKYDVAAQYEKFGKQIWTCKSQLQVNDGFYVHESANIGDTISYLKKRTQVMAELYEHKDLHIIPDAIINRATYLALQQSLRLASPSQPHHTTYASFYDLNKPDAALTLRSQWGSMLQRVNGLGAEKAVQFLGRWDTPMRFFAEAQQHERDVERGNALLPVELDGGAKKRGAPKKRKAEDFVVEELDDGSASTRGIKGKLGARIWELFMTSGRYTS</sequence>
<dbReference type="AlphaFoldDB" id="A0A194S3G1"/>
<dbReference type="CDD" id="cd20074">
    <property type="entry name" value="XPF_nuclease_Mus81"/>
    <property type="match status" value="1"/>
</dbReference>
<accession>A0A194S3G1</accession>
<dbReference type="InterPro" id="IPR006166">
    <property type="entry name" value="ERCC4_domain"/>
</dbReference>
<dbReference type="GO" id="GO:0048257">
    <property type="term" value="F:3'-flap endonuclease activity"/>
    <property type="evidence" value="ECO:0007669"/>
    <property type="project" value="TreeGrafter"/>
</dbReference>
<dbReference type="InterPro" id="IPR042530">
    <property type="entry name" value="EME1/EME2_C"/>
</dbReference>
<feature type="region of interest" description="Disordered" evidence="17">
    <location>
        <begin position="74"/>
        <end position="173"/>
    </location>
</feature>
<dbReference type="InterPro" id="IPR047416">
    <property type="entry name" value="XPF_nuclease_Mus81"/>
</dbReference>
<dbReference type="Gene3D" id="1.10.150.670">
    <property type="entry name" value="Crossover junction endonuclease EME1, DNA-binding domain"/>
    <property type="match status" value="1"/>
</dbReference>
<dbReference type="SMART" id="SM00891">
    <property type="entry name" value="ERCC4"/>
    <property type="match status" value="1"/>
</dbReference>
<feature type="domain" description="ERCC4" evidence="18">
    <location>
        <begin position="717"/>
        <end position="822"/>
    </location>
</feature>
<comment type="function">
    <text evidence="15 16">Interacts with EME1 to form a DNA structure-specific endonuclease with substrate preference for branched DNA structures with a 5'-end at the branch nick. Typical substrates include 3'-flap structures, D-loops, replication forks and nicked Holliday junctions. May be required in mitosis for the processing of stalled or collapsed replication fork intermediates. May be required in meiosis for the repair of meiosis-specific double strand breaks subsequent to single-end invasion (SEI).</text>
</comment>
<feature type="compositionally biased region" description="Low complexity" evidence="17">
    <location>
        <begin position="291"/>
        <end position="310"/>
    </location>
</feature>
<dbReference type="Gene3D" id="1.10.150.110">
    <property type="entry name" value="DNA polymerase beta, N-terminal domain-like"/>
    <property type="match status" value="1"/>
</dbReference>
<evidence type="ECO:0000259" key="18">
    <source>
        <dbReference type="SMART" id="SM00891"/>
    </source>
</evidence>
<evidence type="ECO:0000256" key="17">
    <source>
        <dbReference type="SAM" id="MobiDB-lite"/>
    </source>
</evidence>
<feature type="compositionally biased region" description="Basic and acidic residues" evidence="17">
    <location>
        <begin position="163"/>
        <end position="173"/>
    </location>
</feature>
<evidence type="ECO:0000313" key="19">
    <source>
        <dbReference type="EMBL" id="KPV75127.1"/>
    </source>
</evidence>
<dbReference type="GO" id="GO:0008821">
    <property type="term" value="F:crossover junction DNA endonuclease activity"/>
    <property type="evidence" value="ECO:0007669"/>
    <property type="project" value="UniProtKB-UniRule"/>
</dbReference>
<evidence type="ECO:0000256" key="10">
    <source>
        <dbReference type="ARBA" id="ARBA00022842"/>
    </source>
</evidence>
<evidence type="ECO:0000256" key="16">
    <source>
        <dbReference type="RuleBase" id="RU369042"/>
    </source>
</evidence>
<dbReference type="Pfam" id="PF14716">
    <property type="entry name" value="HHH_8"/>
    <property type="match status" value="1"/>
</dbReference>
<keyword evidence="7 16" id="KW-0255">Endonuclease</keyword>
<keyword evidence="9 16" id="KW-0378">Hydrolase</keyword>
<dbReference type="Proteomes" id="UP000053890">
    <property type="component" value="Unassembled WGS sequence"/>
</dbReference>
<dbReference type="Pfam" id="PF02732">
    <property type="entry name" value="ERCC4"/>
    <property type="match status" value="1"/>
</dbReference>
<keyword evidence="14" id="KW-0469">Meiosis</keyword>
<evidence type="ECO:0000256" key="15">
    <source>
        <dbReference type="ARBA" id="ARBA00058015"/>
    </source>
</evidence>
<keyword evidence="13 16" id="KW-0539">Nucleus</keyword>
<keyword evidence="6 16" id="KW-0479">Metal-binding</keyword>
<comment type="subunit">
    <text evidence="16">Interacts with EME1.</text>
</comment>
<feature type="compositionally biased region" description="Basic and acidic residues" evidence="17">
    <location>
        <begin position="535"/>
        <end position="544"/>
    </location>
</feature>
<dbReference type="EMBL" id="KQ474078">
    <property type="protein sequence ID" value="KPV75127.1"/>
    <property type="molecule type" value="Genomic_DNA"/>
</dbReference>
<evidence type="ECO:0000256" key="13">
    <source>
        <dbReference type="ARBA" id="ARBA00023242"/>
    </source>
</evidence>
<dbReference type="OrthoDB" id="5963188at2759"/>
<dbReference type="PANTHER" id="PTHR13451">
    <property type="entry name" value="CLASS II CROSSOVER JUNCTION ENDONUCLEASE MUS81"/>
    <property type="match status" value="1"/>
</dbReference>
<evidence type="ECO:0000256" key="2">
    <source>
        <dbReference type="ARBA" id="ARBA00004123"/>
    </source>
</evidence>
<feature type="region of interest" description="Disordered" evidence="17">
    <location>
        <begin position="291"/>
        <end position="338"/>
    </location>
</feature>
<dbReference type="EC" id="3.1.22.-" evidence="16"/>
<comment type="cofactor">
    <cofactor evidence="1 16">
        <name>Mg(2+)</name>
        <dbReference type="ChEBI" id="CHEBI:18420"/>
    </cofactor>
</comment>
<proteinExistence type="inferred from homology"/>
<feature type="compositionally biased region" description="Basic residues" evidence="17">
    <location>
        <begin position="92"/>
        <end position="102"/>
    </location>
</feature>
<evidence type="ECO:0000256" key="6">
    <source>
        <dbReference type="ARBA" id="ARBA00022723"/>
    </source>
</evidence>
<evidence type="ECO:0000256" key="12">
    <source>
        <dbReference type="ARBA" id="ARBA00023204"/>
    </source>
</evidence>
<evidence type="ECO:0000256" key="8">
    <source>
        <dbReference type="ARBA" id="ARBA00022763"/>
    </source>
</evidence>
<feature type="region of interest" description="Disordered" evidence="17">
    <location>
        <begin position="518"/>
        <end position="589"/>
    </location>
</feature>
<reference evidence="19 20" key="1">
    <citation type="journal article" date="2015" name="Front. Microbiol.">
        <title>Genome sequence of the plant growth promoting endophytic yeast Rhodotorula graminis WP1.</title>
        <authorList>
            <person name="Firrincieli A."/>
            <person name="Otillar R."/>
            <person name="Salamov A."/>
            <person name="Schmutz J."/>
            <person name="Khan Z."/>
            <person name="Redman R.S."/>
            <person name="Fleck N.D."/>
            <person name="Lindquist E."/>
            <person name="Grigoriev I.V."/>
            <person name="Doty S.L."/>
        </authorList>
    </citation>
    <scope>NUCLEOTIDE SEQUENCE [LARGE SCALE GENOMIC DNA]</scope>
    <source>
        <strain evidence="19 20">WP1</strain>
    </source>
</reference>
<dbReference type="InterPro" id="IPR036388">
    <property type="entry name" value="WH-like_DNA-bd_sf"/>
</dbReference>
<keyword evidence="11 16" id="KW-0233">DNA recombination</keyword>
<evidence type="ECO:0000256" key="7">
    <source>
        <dbReference type="ARBA" id="ARBA00022759"/>
    </source>
</evidence>
<evidence type="ECO:0000256" key="9">
    <source>
        <dbReference type="ARBA" id="ARBA00022801"/>
    </source>
</evidence>
<dbReference type="RefSeq" id="XP_018271176.1">
    <property type="nucleotide sequence ID" value="XM_018416695.1"/>
</dbReference>
<dbReference type="CDD" id="cd21036">
    <property type="entry name" value="WH_MUS81"/>
    <property type="match status" value="1"/>
</dbReference>
<dbReference type="GO" id="GO:0048476">
    <property type="term" value="C:Holliday junction resolvase complex"/>
    <property type="evidence" value="ECO:0007669"/>
    <property type="project" value="UniProtKB-UniRule"/>
</dbReference>
<comment type="similarity">
    <text evidence="3 16">Belongs to the XPF family.</text>
</comment>
<feature type="region of interest" description="Disordered" evidence="17">
    <location>
        <begin position="379"/>
        <end position="405"/>
    </location>
</feature>
<evidence type="ECO:0000256" key="14">
    <source>
        <dbReference type="ARBA" id="ARBA00023254"/>
    </source>
</evidence>
<dbReference type="InterPro" id="IPR027421">
    <property type="entry name" value="DNA_pol_lamdba_lyase_dom_sf"/>
</dbReference>
<dbReference type="SUPFAM" id="SSF52980">
    <property type="entry name" value="Restriction endonuclease-like"/>
    <property type="match status" value="1"/>
</dbReference>